<reference evidence="2 3" key="1">
    <citation type="submission" date="2016-12" db="EMBL/GenBank/DDBJ databases">
        <authorList>
            <person name="Song W.-J."/>
            <person name="Kurnit D.M."/>
        </authorList>
    </citation>
    <scope>NUCLEOTIDE SEQUENCE [LARGE SCALE GENOMIC DNA]</scope>
    <source>
        <strain evidence="2 3">CECT 9026</strain>
    </source>
</reference>
<accession>A0A1N6LZY9</accession>
<proteinExistence type="predicted"/>
<feature type="domain" description="DUF637" evidence="1">
    <location>
        <begin position="647"/>
        <end position="818"/>
    </location>
</feature>
<name>A0A1N6LZY9_9VIBR</name>
<sequence>MTQNQVKKIMKKTQIPSWQRLTSSALLPIIFTHFSFPAYAAGQQNIALNSITNAVSSSARYELKNQVQDYLYAGAIEQNELAIFDGFGFFFEQIKASYPEMLSAYHGKNTTLNDLPVRFGTPYVERGVIRQQIIQLLNKSWITAPGYSSYNEQTQKLYENAVSYARSHAKKLGQTLTAAEITQIPADMVWPEIRVINGRDYIVPFVYLTPATINNQKISESTLAAGSADIKTDTFVVNDANVRFTHHALLDITNDFINTKGRVSGGELTIRTGRELQNLSGTITGDDVSLIANKLVNDTLVTRFDYGHGYSEHFDQVGSIVSLGDLNIRTAADVVSHGGQFSAQGDLRIQSQGNVILVPQTAKSERAESGSHWSDSESSLVNLQTHLSAVDTLSLISGGEVYIEGGVLESQGLLEVLAAHGITLKSATDMETFDRRFEADSGGLFGSKESESESKTESKIVKTLLKAGQSMVLHTIQGDVSLEAVTVDSQGLTKIISDYGSVDFKLAKLLESYSYAKSYDGALAFRHQGNGYQREVAYYSEFINSGGIMLNAYSGVRIQYAGDKHDLDTTLATLAQTPELSWMLNVRNDPSINVDWQQVQLVMEDWDYDQSGLTPAAMAIIAVAMAVATSGAGMAVIGGEGPLYTAINVGFKSLVSQATNGLMANNFDIKATLKSLSSKKALISLATAMVTAGVLKSVDTHLFAEGTDAANAIKDATTIDIASNSIEAQIIRSVVNSTVSIGINTTVQGGDLSDFGQAFSTSFASSMVSIIGSSLSEKISDAAGHKGVTETNPSGTPQISAAAKYIAYASLGCGIGTFKSSIGGSQVSDMAMGCAAGASGSVIGEYVTDKYSDVILKRERQVEGWTKDLLGNGLLCPKRIKKLIKTLRKQAINVPRYAASVAVYAFGHKGIITNNADNVVQQNALYLLNFAFDEDKATDDSSSSDDDDDSCLI</sequence>
<evidence type="ECO:0000313" key="2">
    <source>
        <dbReference type="EMBL" id="SIO92687.1"/>
    </source>
</evidence>
<gene>
    <name evidence="2" type="ORF">VSP9026_00305</name>
</gene>
<dbReference type="EMBL" id="FSSB01000003">
    <property type="protein sequence ID" value="SIO92687.1"/>
    <property type="molecule type" value="Genomic_DNA"/>
</dbReference>
<evidence type="ECO:0000259" key="1">
    <source>
        <dbReference type="Pfam" id="PF04830"/>
    </source>
</evidence>
<organism evidence="2 3">
    <name type="scientific">Vibrio spartinae</name>
    <dbReference type="NCBI Taxonomy" id="1918945"/>
    <lineage>
        <taxon>Bacteria</taxon>
        <taxon>Pseudomonadati</taxon>
        <taxon>Pseudomonadota</taxon>
        <taxon>Gammaproteobacteria</taxon>
        <taxon>Vibrionales</taxon>
        <taxon>Vibrionaceae</taxon>
        <taxon>Vibrio</taxon>
    </lineage>
</organism>
<protein>
    <recommendedName>
        <fullName evidence="1">DUF637 domain-containing protein</fullName>
    </recommendedName>
</protein>
<dbReference type="Proteomes" id="UP000184774">
    <property type="component" value="Unassembled WGS sequence"/>
</dbReference>
<dbReference type="AlphaFoldDB" id="A0A1N6LZY9"/>
<dbReference type="Pfam" id="PF04830">
    <property type="entry name" value="DUF637"/>
    <property type="match status" value="1"/>
</dbReference>
<dbReference type="InterPro" id="IPR006915">
    <property type="entry name" value="DUF637_hemagglutn_put"/>
</dbReference>
<evidence type="ECO:0000313" key="3">
    <source>
        <dbReference type="Proteomes" id="UP000184774"/>
    </source>
</evidence>